<dbReference type="InterPro" id="IPR002781">
    <property type="entry name" value="TM_pro_TauE-like"/>
</dbReference>
<dbReference type="AlphaFoldDB" id="A0A412TNI4"/>
<feature type="transmembrane region" description="Helical" evidence="8">
    <location>
        <begin position="139"/>
        <end position="165"/>
    </location>
</feature>
<dbReference type="PANTHER" id="PTHR30269">
    <property type="entry name" value="TRANSMEMBRANE PROTEIN YFCA"/>
    <property type="match status" value="1"/>
</dbReference>
<feature type="transmembrane region" description="Helical" evidence="8">
    <location>
        <begin position="177"/>
        <end position="197"/>
    </location>
</feature>
<keyword evidence="5 8" id="KW-0812">Transmembrane</keyword>
<organism evidence="9 10">
    <name type="scientific">Odoribacter splanchnicus</name>
    <dbReference type="NCBI Taxonomy" id="28118"/>
    <lineage>
        <taxon>Bacteria</taxon>
        <taxon>Pseudomonadati</taxon>
        <taxon>Bacteroidota</taxon>
        <taxon>Bacteroidia</taxon>
        <taxon>Bacteroidales</taxon>
        <taxon>Odoribacteraceae</taxon>
        <taxon>Odoribacter</taxon>
    </lineage>
</organism>
<evidence type="ECO:0000256" key="3">
    <source>
        <dbReference type="ARBA" id="ARBA00022448"/>
    </source>
</evidence>
<evidence type="ECO:0000256" key="7">
    <source>
        <dbReference type="ARBA" id="ARBA00023136"/>
    </source>
</evidence>
<dbReference type="Pfam" id="PF01925">
    <property type="entry name" value="TauE"/>
    <property type="match status" value="1"/>
</dbReference>
<dbReference type="GO" id="GO:0005886">
    <property type="term" value="C:plasma membrane"/>
    <property type="evidence" value="ECO:0007669"/>
    <property type="project" value="UniProtKB-SubCell"/>
</dbReference>
<name>A0A412TNI4_9BACT</name>
<sequence length="250" mass="27558">MNDNSMLYLVLLGFASGFINMFAGGGSMLVVPFLIFLGLPPHVANATNRVAIFLQNIVSTATFRQKKILNFKTDYPLLLPTTLGSILGAFTAVDIQAAVLQKMIGGLLVVMFFMILLDPNTWVKSNIEKAKARHPWVRFLIFLGIGFYGGFIQIGVGFFMLGGLVLGCGYDLLKANALKVLLILIYTFGALIIFVWYDLVDWRTGLILACGNMAGAWIGTRLSVKWGAKYIRYILLLALVMVALKLFGIF</sequence>
<comment type="caution">
    <text evidence="9">The sequence shown here is derived from an EMBL/GenBank/DDBJ whole genome shotgun (WGS) entry which is preliminary data.</text>
</comment>
<dbReference type="PANTHER" id="PTHR30269:SF0">
    <property type="entry name" value="MEMBRANE TRANSPORTER PROTEIN YFCA-RELATED"/>
    <property type="match status" value="1"/>
</dbReference>
<dbReference type="RefSeq" id="WP_087383873.1">
    <property type="nucleotide sequence ID" value="NZ_JADNDE010000166.1"/>
</dbReference>
<evidence type="ECO:0000256" key="8">
    <source>
        <dbReference type="RuleBase" id="RU363041"/>
    </source>
</evidence>
<evidence type="ECO:0000313" key="9">
    <source>
        <dbReference type="EMBL" id="RGU55353.1"/>
    </source>
</evidence>
<feature type="transmembrane region" description="Helical" evidence="8">
    <location>
        <begin position="6"/>
        <end position="39"/>
    </location>
</feature>
<reference evidence="9 10" key="1">
    <citation type="submission" date="2018-08" db="EMBL/GenBank/DDBJ databases">
        <title>A genome reference for cultivated species of the human gut microbiota.</title>
        <authorList>
            <person name="Zou Y."/>
            <person name="Xue W."/>
            <person name="Luo G."/>
        </authorList>
    </citation>
    <scope>NUCLEOTIDE SEQUENCE [LARGE SCALE GENOMIC DNA]</scope>
    <source>
        <strain evidence="9 10">AF16-14</strain>
    </source>
</reference>
<proteinExistence type="inferred from homology"/>
<dbReference type="InterPro" id="IPR052017">
    <property type="entry name" value="TSUP"/>
</dbReference>
<keyword evidence="7 8" id="KW-0472">Membrane</keyword>
<keyword evidence="4 8" id="KW-1003">Cell membrane</keyword>
<feature type="transmembrane region" description="Helical" evidence="8">
    <location>
        <begin position="99"/>
        <end position="118"/>
    </location>
</feature>
<dbReference type="Proteomes" id="UP000284243">
    <property type="component" value="Unassembled WGS sequence"/>
</dbReference>
<comment type="subcellular location">
    <subcellularLocation>
        <location evidence="1 8">Cell membrane</location>
        <topology evidence="1 8">Multi-pass membrane protein</topology>
    </subcellularLocation>
</comment>
<evidence type="ECO:0000256" key="2">
    <source>
        <dbReference type="ARBA" id="ARBA00009142"/>
    </source>
</evidence>
<protein>
    <recommendedName>
        <fullName evidence="8">Probable membrane transporter protein</fullName>
    </recommendedName>
</protein>
<feature type="transmembrane region" description="Helical" evidence="8">
    <location>
        <begin position="230"/>
        <end position="248"/>
    </location>
</feature>
<keyword evidence="6 8" id="KW-1133">Transmembrane helix</keyword>
<evidence type="ECO:0000256" key="5">
    <source>
        <dbReference type="ARBA" id="ARBA00022692"/>
    </source>
</evidence>
<comment type="similarity">
    <text evidence="2 8">Belongs to the 4-toluene sulfonate uptake permease (TSUP) (TC 2.A.102) family.</text>
</comment>
<evidence type="ECO:0000313" key="10">
    <source>
        <dbReference type="Proteomes" id="UP000284243"/>
    </source>
</evidence>
<accession>A0A412TNI4</accession>
<gene>
    <name evidence="9" type="ORF">DWW57_12435</name>
</gene>
<dbReference type="EMBL" id="QRYC01000018">
    <property type="protein sequence ID" value="RGU55353.1"/>
    <property type="molecule type" value="Genomic_DNA"/>
</dbReference>
<keyword evidence="3" id="KW-0813">Transport</keyword>
<evidence type="ECO:0000256" key="1">
    <source>
        <dbReference type="ARBA" id="ARBA00004651"/>
    </source>
</evidence>
<evidence type="ECO:0000256" key="4">
    <source>
        <dbReference type="ARBA" id="ARBA00022475"/>
    </source>
</evidence>
<evidence type="ECO:0000256" key="6">
    <source>
        <dbReference type="ARBA" id="ARBA00022989"/>
    </source>
</evidence>